<protein>
    <recommendedName>
        <fullName evidence="4">RNase H type-1 domain-containing protein</fullName>
    </recommendedName>
</protein>
<evidence type="ECO:0000256" key="1">
    <source>
        <dbReference type="SAM" id="MobiDB-lite"/>
    </source>
</evidence>
<proteinExistence type="predicted"/>
<gene>
    <name evidence="2" type="ORF">NQ314_017674</name>
</gene>
<comment type="caution">
    <text evidence="2">The sequence shown here is derived from an EMBL/GenBank/DDBJ whole genome shotgun (WGS) entry which is preliminary data.</text>
</comment>
<dbReference type="Proteomes" id="UP001162156">
    <property type="component" value="Unassembled WGS sequence"/>
</dbReference>
<evidence type="ECO:0000313" key="3">
    <source>
        <dbReference type="Proteomes" id="UP001162156"/>
    </source>
</evidence>
<dbReference type="Pfam" id="PF05380">
    <property type="entry name" value="Peptidase_A17"/>
    <property type="match status" value="1"/>
</dbReference>
<dbReference type="EMBL" id="JANEYF010004945">
    <property type="protein sequence ID" value="KAJ8929632.1"/>
    <property type="molecule type" value="Genomic_DNA"/>
</dbReference>
<dbReference type="InterPro" id="IPR008042">
    <property type="entry name" value="Retrotrans_Pao"/>
</dbReference>
<dbReference type="PANTHER" id="PTHR47331">
    <property type="entry name" value="PHD-TYPE DOMAIN-CONTAINING PROTEIN"/>
    <property type="match status" value="1"/>
</dbReference>
<keyword evidence="3" id="KW-1185">Reference proteome</keyword>
<name>A0AAV8WTS1_9CUCU</name>
<feature type="region of interest" description="Disordered" evidence="1">
    <location>
        <begin position="191"/>
        <end position="226"/>
    </location>
</feature>
<sequence>MYLWLQDLDWDQLVPENAAVKWNSFNGQLKVVEDIHMPRRINYNSSAAIQLHGFCDSSERAYGAIVYSITTNDLGEKKITLLVAKSKVASARAKITIPRLELCAAVLLAKLMKRTITALDIQKIRSFVWTDSMITLAWIRGDASRWKTFVANRVAEINRLLPTQLWHHAPTEDNPADLISRDVDPVKIKGNDPQWNGPKWLMAQAGPNASNNGRNKTLLPCDSPPR</sequence>
<accession>A0AAV8WTS1</accession>
<reference evidence="2" key="1">
    <citation type="journal article" date="2023" name="Insect Mol. Biol.">
        <title>Genome sequencing provides insights into the evolution of gene families encoding plant cell wall-degrading enzymes in longhorned beetles.</title>
        <authorList>
            <person name="Shin N.R."/>
            <person name="Okamura Y."/>
            <person name="Kirsch R."/>
            <person name="Pauchet Y."/>
        </authorList>
    </citation>
    <scope>NUCLEOTIDE SEQUENCE</scope>
    <source>
        <strain evidence="2">RBIC_L_NR</strain>
    </source>
</reference>
<organism evidence="2 3">
    <name type="scientific">Rhamnusium bicolor</name>
    <dbReference type="NCBI Taxonomy" id="1586634"/>
    <lineage>
        <taxon>Eukaryota</taxon>
        <taxon>Metazoa</taxon>
        <taxon>Ecdysozoa</taxon>
        <taxon>Arthropoda</taxon>
        <taxon>Hexapoda</taxon>
        <taxon>Insecta</taxon>
        <taxon>Pterygota</taxon>
        <taxon>Neoptera</taxon>
        <taxon>Endopterygota</taxon>
        <taxon>Coleoptera</taxon>
        <taxon>Polyphaga</taxon>
        <taxon>Cucujiformia</taxon>
        <taxon>Chrysomeloidea</taxon>
        <taxon>Cerambycidae</taxon>
        <taxon>Lepturinae</taxon>
        <taxon>Rhagiini</taxon>
        <taxon>Rhamnusium</taxon>
    </lineage>
</organism>
<evidence type="ECO:0000313" key="2">
    <source>
        <dbReference type="EMBL" id="KAJ8929632.1"/>
    </source>
</evidence>
<dbReference type="AlphaFoldDB" id="A0AAV8WTS1"/>
<evidence type="ECO:0008006" key="4">
    <source>
        <dbReference type="Google" id="ProtNLM"/>
    </source>
</evidence>